<evidence type="ECO:0000256" key="8">
    <source>
        <dbReference type="ARBA" id="ARBA00023133"/>
    </source>
</evidence>
<feature type="transmembrane region" description="Helical" evidence="12">
    <location>
        <begin position="357"/>
        <end position="374"/>
    </location>
</feature>
<dbReference type="Proteomes" id="UP000528734">
    <property type="component" value="Unassembled WGS sequence"/>
</dbReference>
<dbReference type="GO" id="GO:0022904">
    <property type="term" value="P:respiratory electron transport chain"/>
    <property type="evidence" value="ECO:0007669"/>
    <property type="project" value="InterPro"/>
</dbReference>
<comment type="similarity">
    <text evidence="12">Belongs to the COX15/CtaA family. Type 2 subfamily.</text>
</comment>
<dbReference type="PANTHER" id="PTHR23289:SF2">
    <property type="entry name" value="CYTOCHROME C OXIDASE ASSEMBLY PROTEIN COX15 HOMOLOG"/>
    <property type="match status" value="1"/>
</dbReference>
<comment type="caution">
    <text evidence="13">The sequence shown here is derived from an EMBL/GenBank/DDBJ whole genome shotgun (WGS) entry which is preliminary data.</text>
</comment>
<evidence type="ECO:0000256" key="9">
    <source>
        <dbReference type="ARBA" id="ARBA00023136"/>
    </source>
</evidence>
<dbReference type="GO" id="GO:0005886">
    <property type="term" value="C:plasma membrane"/>
    <property type="evidence" value="ECO:0007669"/>
    <property type="project" value="UniProtKB-SubCell"/>
</dbReference>
<keyword evidence="9 12" id="KW-0472">Membrane</keyword>
<name>A0A7Y4H848_9BRAD</name>
<sequence length="399" mass="43980">MADMSGSWRVARGKGRTIRGAPIQSSVSPRRAKMGFMSASSAQQAPHAGAIRWWLIAVAALIAVMVVVGGATRLTESGLSIVEWKPVTGTLPPLNEAQWAQAFEGYKAIPQYRELNAGMTLSEFKTIFWWEWSHRLLGRVIGAAYLLPFLYFLWRGAFSAELKKRLWLIFALGALQGAVGWWMVASGLSQRTEVSQYRLATHLVLALIIFASIVWTLRRMTARPQPDFPQRLKVSGVALLALTFVQIYFGALVAGLRAGRVYNTWPEIDGALIPSAARLWFEEPWWRNLFDNTLTVQFEHRMTAYALLALAVLHAIDAIRSRAGAAVISGAWSLVAAITLQAGLGILTLLNQVPIDLALAHQAVAILVLALAVLQTERLVSRHAAYDRRKPILPLGQPG</sequence>
<comment type="subunit">
    <text evidence="12">Interacts with CtaB.</text>
</comment>
<dbReference type="EC" id="1.17.99.9" evidence="12"/>
<evidence type="ECO:0000256" key="7">
    <source>
        <dbReference type="ARBA" id="ARBA00023004"/>
    </source>
</evidence>
<comment type="function">
    <text evidence="12">Catalyzes the conversion of heme O to heme A by two successive hydroxylations of the methyl group at C8. The first hydroxylation forms heme I, the second hydroxylation results in an unstable dihydroxymethyl group, which spontaneously dehydrates, resulting in the formyl group of heme A.</text>
</comment>
<keyword evidence="6 12" id="KW-0560">Oxidoreductase</keyword>
<feature type="transmembrane region" description="Helical" evidence="12">
    <location>
        <begin position="237"/>
        <end position="256"/>
    </location>
</feature>
<feature type="transmembrane region" description="Helical" evidence="12">
    <location>
        <begin position="136"/>
        <end position="154"/>
    </location>
</feature>
<dbReference type="GO" id="GO:0120547">
    <property type="term" value="F:heme A synthase activity"/>
    <property type="evidence" value="ECO:0007669"/>
    <property type="project" value="UniProtKB-EC"/>
</dbReference>
<evidence type="ECO:0000256" key="2">
    <source>
        <dbReference type="ARBA" id="ARBA00004141"/>
    </source>
</evidence>
<keyword evidence="3 12" id="KW-0812">Transmembrane</keyword>
<evidence type="ECO:0000256" key="10">
    <source>
        <dbReference type="ARBA" id="ARBA00044501"/>
    </source>
</evidence>
<feature type="transmembrane region" description="Helical" evidence="12">
    <location>
        <begin position="302"/>
        <end position="319"/>
    </location>
</feature>
<dbReference type="PANTHER" id="PTHR23289">
    <property type="entry name" value="CYTOCHROME C OXIDASE ASSEMBLY PROTEIN COX15"/>
    <property type="match status" value="1"/>
</dbReference>
<evidence type="ECO:0000256" key="4">
    <source>
        <dbReference type="ARBA" id="ARBA00022723"/>
    </source>
</evidence>
<dbReference type="GO" id="GO:0006784">
    <property type="term" value="P:heme A biosynthetic process"/>
    <property type="evidence" value="ECO:0007669"/>
    <property type="project" value="UniProtKB-UniRule"/>
</dbReference>
<gene>
    <name evidence="12" type="primary">ctaA</name>
    <name evidence="13" type="ORF">HCN50_24720</name>
</gene>
<evidence type="ECO:0000256" key="1">
    <source>
        <dbReference type="ARBA" id="ARBA00001970"/>
    </source>
</evidence>
<organism evidence="13 14">
    <name type="scientific">Bradyrhizobium archetypum</name>
    <dbReference type="NCBI Taxonomy" id="2721160"/>
    <lineage>
        <taxon>Bacteria</taxon>
        <taxon>Pseudomonadati</taxon>
        <taxon>Pseudomonadota</taxon>
        <taxon>Alphaproteobacteria</taxon>
        <taxon>Hyphomicrobiales</taxon>
        <taxon>Nitrobacteraceae</taxon>
        <taxon>Bradyrhizobium</taxon>
    </lineage>
</organism>
<dbReference type="InterPro" id="IPR003780">
    <property type="entry name" value="COX15/CtaA_fam"/>
</dbReference>
<comment type="subcellular location">
    <subcellularLocation>
        <location evidence="12">Cell membrane</location>
        <topology evidence="12">Multi-pass membrane protein</topology>
    </subcellularLocation>
    <subcellularLocation>
        <location evidence="2">Membrane</location>
        <topology evidence="2">Multi-pass membrane protein</topology>
    </subcellularLocation>
</comment>
<keyword evidence="7 12" id="KW-0408">Iron</keyword>
<dbReference type="HAMAP" id="MF_01665">
    <property type="entry name" value="HemeA_synth_type2"/>
    <property type="match status" value="1"/>
</dbReference>
<feature type="binding site" description="axial binding residue" evidence="12">
    <location>
        <position position="300"/>
    </location>
    <ligand>
        <name>heme</name>
        <dbReference type="ChEBI" id="CHEBI:30413"/>
    </ligand>
    <ligandPart>
        <name>Fe</name>
        <dbReference type="ChEBI" id="CHEBI:18248"/>
    </ligandPart>
</feature>
<evidence type="ECO:0000256" key="12">
    <source>
        <dbReference type="HAMAP-Rule" id="MF_01665"/>
    </source>
</evidence>
<dbReference type="AlphaFoldDB" id="A0A7Y4H848"/>
<comment type="pathway">
    <text evidence="10 12">Porphyrin-containing compound metabolism; heme A biosynthesis; heme A from heme O: step 1/1.</text>
</comment>
<evidence type="ECO:0000256" key="3">
    <source>
        <dbReference type="ARBA" id="ARBA00022692"/>
    </source>
</evidence>
<dbReference type="UniPathway" id="UPA00269">
    <property type="reaction ID" value="UER00713"/>
</dbReference>
<keyword evidence="5 12" id="KW-1133">Transmembrane helix</keyword>
<dbReference type="GO" id="GO:0046872">
    <property type="term" value="F:metal ion binding"/>
    <property type="evidence" value="ECO:0007669"/>
    <property type="project" value="UniProtKB-KW"/>
</dbReference>
<comment type="catalytic activity">
    <reaction evidence="11">
        <text>Fe(II)-heme o + 2 A + H2O = Fe(II)-heme a + 2 AH2</text>
        <dbReference type="Rhea" id="RHEA:63388"/>
        <dbReference type="ChEBI" id="CHEBI:13193"/>
        <dbReference type="ChEBI" id="CHEBI:15377"/>
        <dbReference type="ChEBI" id="CHEBI:17499"/>
        <dbReference type="ChEBI" id="CHEBI:60530"/>
        <dbReference type="ChEBI" id="CHEBI:61715"/>
        <dbReference type="EC" id="1.17.99.9"/>
    </reaction>
    <physiologicalReaction direction="left-to-right" evidence="11">
        <dbReference type="Rhea" id="RHEA:63389"/>
    </physiologicalReaction>
</comment>
<reference evidence="13 14" key="1">
    <citation type="submission" date="2020-03" db="EMBL/GenBank/DDBJ databases">
        <title>Bradyrhizobium diversity isolated from nodules of Muelleranthus trifoliolatus.</title>
        <authorList>
            <person name="Klepa M."/>
            <person name="Helene L."/>
            <person name="Hungria M."/>
        </authorList>
    </citation>
    <scope>NUCLEOTIDE SEQUENCE [LARGE SCALE GENOMIC DNA]</scope>
    <source>
        <strain evidence="13 14">WSM 1744</strain>
    </source>
</reference>
<keyword evidence="12" id="KW-1003">Cell membrane</keyword>
<feature type="transmembrane region" description="Helical" evidence="12">
    <location>
        <begin position="331"/>
        <end position="351"/>
    </location>
</feature>
<feature type="transmembrane region" description="Helical" evidence="12">
    <location>
        <begin position="53"/>
        <end position="72"/>
    </location>
</feature>
<dbReference type="SUPFAM" id="SSF81342">
    <property type="entry name" value="Transmembrane di-heme cytochromes"/>
    <property type="match status" value="1"/>
</dbReference>
<feature type="transmembrane region" description="Helical" evidence="12">
    <location>
        <begin position="197"/>
        <end position="217"/>
    </location>
</feature>
<evidence type="ECO:0000313" key="13">
    <source>
        <dbReference type="EMBL" id="NOJ49413.1"/>
    </source>
</evidence>
<dbReference type="InterPro" id="IPR023754">
    <property type="entry name" value="HemeA_Synthase_type2"/>
</dbReference>
<keyword evidence="8 12" id="KW-0350">Heme biosynthesis</keyword>
<protein>
    <recommendedName>
        <fullName evidence="12">Heme A synthase</fullName>
        <shortName evidence="12">HAS</shortName>
        <ecNumber evidence="12">1.17.99.9</ecNumber>
    </recommendedName>
    <alternativeName>
        <fullName evidence="12">Cytochrome aa3-controlling protein</fullName>
    </alternativeName>
</protein>
<accession>A0A7Y4H848</accession>
<feature type="transmembrane region" description="Helical" evidence="12">
    <location>
        <begin position="166"/>
        <end position="185"/>
    </location>
</feature>
<evidence type="ECO:0000313" key="14">
    <source>
        <dbReference type="Proteomes" id="UP000528734"/>
    </source>
</evidence>
<keyword evidence="4 12" id="KW-0479">Metal-binding</keyword>
<evidence type="ECO:0000256" key="6">
    <source>
        <dbReference type="ARBA" id="ARBA00023002"/>
    </source>
</evidence>
<dbReference type="InterPro" id="IPR016174">
    <property type="entry name" value="Di-haem_cyt_TM"/>
</dbReference>
<dbReference type="EMBL" id="JAAVLW010000007">
    <property type="protein sequence ID" value="NOJ49413.1"/>
    <property type="molecule type" value="Genomic_DNA"/>
</dbReference>
<evidence type="ECO:0000256" key="11">
    <source>
        <dbReference type="ARBA" id="ARBA00048044"/>
    </source>
</evidence>
<dbReference type="Pfam" id="PF02628">
    <property type="entry name" value="COX15-CtaA"/>
    <property type="match status" value="1"/>
</dbReference>
<proteinExistence type="inferred from homology"/>
<evidence type="ECO:0000256" key="5">
    <source>
        <dbReference type="ARBA" id="ARBA00022989"/>
    </source>
</evidence>
<feature type="binding site" description="axial binding residue" evidence="12">
    <location>
        <position position="361"/>
    </location>
    <ligand>
        <name>heme</name>
        <dbReference type="ChEBI" id="CHEBI:30413"/>
    </ligand>
    <ligandPart>
        <name>Fe</name>
        <dbReference type="ChEBI" id="CHEBI:18248"/>
    </ligandPart>
</feature>
<keyword evidence="14" id="KW-1185">Reference proteome</keyword>
<comment type="cofactor">
    <cofactor evidence="1 12">
        <name>heme b</name>
        <dbReference type="ChEBI" id="CHEBI:60344"/>
    </cofactor>
</comment>